<feature type="transmembrane region" description="Helical" evidence="1">
    <location>
        <begin position="5"/>
        <end position="22"/>
    </location>
</feature>
<proteinExistence type="evidence at transcript level"/>
<evidence type="ECO:0000256" key="1">
    <source>
        <dbReference type="SAM" id="Phobius"/>
    </source>
</evidence>
<sequence>MGLHFGGLGLMLAMWLLIIPYLKVALPGESRSGAYGYIVLAPLGYLVGLMAFLLPCMWQGESKLTVLLHKLLNFGVWDSLDKMVPGFLGFGPVVMGFTTYSMQNSIYFDFETVVIYFMGDCVIIYVAALLVVAGIVQQLRFISKWLQARVFKHENKYSVLVLED</sequence>
<keyword evidence="1" id="KW-0472">Membrane</keyword>
<reference evidence="2" key="1">
    <citation type="journal article" date="2011" name="Plant Physiol.">
        <title>Comprehensive sequence analysis of 24,783 barley full-length cDNAs derived from 12 clone libraries.</title>
        <authorList>
            <person name="Matsumoto T."/>
            <person name="Tanaka T."/>
            <person name="Sakai H."/>
            <person name="Amano N."/>
            <person name="Kanamori H."/>
            <person name="Kurita K."/>
            <person name="Kikuta A."/>
            <person name="Kamiya K."/>
            <person name="Yamamoto M."/>
            <person name="Ikawa H."/>
            <person name="Fujii N."/>
            <person name="Hori K."/>
            <person name="Itoh T."/>
            <person name="Sato K."/>
        </authorList>
    </citation>
    <scope>NUCLEOTIDE SEQUENCE</scope>
    <source>
        <tissue evidence="2">Shoot and root</tissue>
    </source>
</reference>
<accession>F2DQ63</accession>
<dbReference type="EMBL" id="AK366031">
    <property type="protein sequence ID" value="BAJ97234.1"/>
    <property type="molecule type" value="mRNA"/>
</dbReference>
<evidence type="ECO:0000313" key="2">
    <source>
        <dbReference type="EMBL" id="BAJ97234.1"/>
    </source>
</evidence>
<dbReference type="AlphaFoldDB" id="F2DQ63"/>
<feature type="transmembrane region" description="Helical" evidence="1">
    <location>
        <begin position="34"/>
        <end position="54"/>
    </location>
</feature>
<feature type="transmembrane region" description="Helical" evidence="1">
    <location>
        <begin position="83"/>
        <end position="102"/>
    </location>
</feature>
<keyword evidence="1" id="KW-1133">Transmembrane helix</keyword>
<organism evidence="2">
    <name type="scientific">Hordeum vulgare subsp. vulgare</name>
    <name type="common">Domesticated barley</name>
    <dbReference type="NCBI Taxonomy" id="112509"/>
    <lineage>
        <taxon>Eukaryota</taxon>
        <taxon>Viridiplantae</taxon>
        <taxon>Streptophyta</taxon>
        <taxon>Embryophyta</taxon>
        <taxon>Tracheophyta</taxon>
        <taxon>Spermatophyta</taxon>
        <taxon>Magnoliopsida</taxon>
        <taxon>Liliopsida</taxon>
        <taxon>Poales</taxon>
        <taxon>Poaceae</taxon>
        <taxon>BOP clade</taxon>
        <taxon>Pooideae</taxon>
        <taxon>Triticodae</taxon>
        <taxon>Triticeae</taxon>
        <taxon>Hordeinae</taxon>
        <taxon>Hordeum</taxon>
    </lineage>
</organism>
<feature type="transmembrane region" description="Helical" evidence="1">
    <location>
        <begin position="114"/>
        <end position="136"/>
    </location>
</feature>
<keyword evidence="1" id="KW-0812">Transmembrane</keyword>
<name>F2DQ63_HORVV</name>
<protein>
    <submittedName>
        <fullName evidence="2">Predicted protein</fullName>
    </submittedName>
</protein>